<evidence type="ECO:0000313" key="7">
    <source>
        <dbReference type="Proteomes" id="UP000281975"/>
    </source>
</evidence>
<dbReference type="EC" id="2.3.1.286" evidence="3"/>
<dbReference type="HAMAP" id="MF_01121">
    <property type="entry name" value="Sirtuin_ClassIII"/>
    <property type="match status" value="1"/>
</dbReference>
<dbReference type="Pfam" id="PF02146">
    <property type="entry name" value="SIR2"/>
    <property type="match status" value="1"/>
</dbReference>
<dbReference type="InterPro" id="IPR027546">
    <property type="entry name" value="Sirtuin_class_III"/>
</dbReference>
<comment type="catalytic activity">
    <reaction evidence="3">
        <text>N(6)-acetyl-L-lysyl-[protein] + NAD(+) + H2O = 2''-O-acetyl-ADP-D-ribose + nicotinamide + L-lysyl-[protein]</text>
        <dbReference type="Rhea" id="RHEA:43636"/>
        <dbReference type="Rhea" id="RHEA-COMP:9752"/>
        <dbReference type="Rhea" id="RHEA-COMP:10731"/>
        <dbReference type="ChEBI" id="CHEBI:15377"/>
        <dbReference type="ChEBI" id="CHEBI:17154"/>
        <dbReference type="ChEBI" id="CHEBI:29969"/>
        <dbReference type="ChEBI" id="CHEBI:57540"/>
        <dbReference type="ChEBI" id="CHEBI:61930"/>
        <dbReference type="ChEBI" id="CHEBI:83767"/>
        <dbReference type="EC" id="2.3.1.286"/>
    </reaction>
</comment>
<dbReference type="AlphaFoldDB" id="A0A420X096"/>
<feature type="domain" description="Deacetylase sirtuin-type" evidence="5">
    <location>
        <begin position="1"/>
        <end position="233"/>
    </location>
</feature>
<sequence length="240" mass="26441">MSHLVVLTGAGVSAESGIRTFRDGNGLWENHRVEDVATPEGWHRDPETVLAFYNERRRQVRAAQPNAAHRALAALESDGFRVSIVTQNIDDLHERAGSRSVLHLHGEILKARSSADPRLIYRLDEDQEIRIGDHCDRGSQLRPHVVWFGESVPLFPTACELVAEADLVLVVGTSLAVAPASGLVNEADWHVPRILVDPAAAELTPAGITAMTTSATEGVSQLVDYWRQHRRLELPDFLAD</sequence>
<feature type="binding site" evidence="3">
    <location>
        <begin position="9"/>
        <end position="28"/>
    </location>
    <ligand>
        <name>NAD(+)</name>
        <dbReference type="ChEBI" id="CHEBI:57540"/>
    </ligand>
</feature>
<comment type="caution">
    <text evidence="3 4">Lacks conserved residue(s) required for the propagation of feature annotation.</text>
</comment>
<dbReference type="SUPFAM" id="SSF52467">
    <property type="entry name" value="DHS-like NAD/FAD-binding domain"/>
    <property type="match status" value="1"/>
</dbReference>
<dbReference type="PROSITE" id="PS50305">
    <property type="entry name" value="SIRTUIN"/>
    <property type="match status" value="1"/>
</dbReference>
<dbReference type="PANTHER" id="PTHR11085">
    <property type="entry name" value="NAD-DEPENDENT PROTEIN DEACYLASE SIRTUIN-5, MITOCHONDRIAL-RELATED"/>
    <property type="match status" value="1"/>
</dbReference>
<feature type="binding site" evidence="3">
    <location>
        <position position="56"/>
    </location>
    <ligand>
        <name>substrate</name>
    </ligand>
</feature>
<feature type="binding site" evidence="3">
    <location>
        <position position="53"/>
    </location>
    <ligand>
        <name>substrate</name>
    </ligand>
</feature>
<dbReference type="GO" id="GO:0017136">
    <property type="term" value="F:histone deacetylase activity, NAD-dependent"/>
    <property type="evidence" value="ECO:0007669"/>
    <property type="project" value="TreeGrafter"/>
</dbReference>
<evidence type="ECO:0000256" key="4">
    <source>
        <dbReference type="PROSITE-ProRule" id="PRU00236"/>
    </source>
</evidence>
<keyword evidence="7" id="KW-1185">Reference proteome</keyword>
<keyword evidence="1" id="KW-0808">Transferase</keyword>
<feature type="binding site" evidence="3">
    <location>
        <begin position="87"/>
        <end position="90"/>
    </location>
    <ligand>
        <name>NAD(+)</name>
        <dbReference type="ChEBI" id="CHEBI:57540"/>
    </ligand>
</feature>
<dbReference type="GO" id="GO:0036055">
    <property type="term" value="F:protein-succinyllysine desuccinylase activity"/>
    <property type="evidence" value="ECO:0007669"/>
    <property type="project" value="UniProtKB-UniRule"/>
</dbReference>
<evidence type="ECO:0000256" key="3">
    <source>
        <dbReference type="HAMAP-Rule" id="MF_01121"/>
    </source>
</evidence>
<organism evidence="6 7">
    <name type="scientific">Kushneria sinocarnis</name>
    <dbReference type="NCBI Taxonomy" id="595502"/>
    <lineage>
        <taxon>Bacteria</taxon>
        <taxon>Pseudomonadati</taxon>
        <taxon>Pseudomonadota</taxon>
        <taxon>Gammaproteobacteria</taxon>
        <taxon>Oceanospirillales</taxon>
        <taxon>Halomonadaceae</taxon>
        <taxon>Kushneria</taxon>
    </lineage>
</organism>
<proteinExistence type="inferred from homology"/>
<comment type="catalytic activity">
    <reaction evidence="3">
        <text>N(6)-succinyl-L-lysyl-[protein] + NAD(+) + H2O = 2''-O-succinyl-ADP-D-ribose + nicotinamide + L-lysyl-[protein]</text>
        <dbReference type="Rhea" id="RHEA:47668"/>
        <dbReference type="Rhea" id="RHEA-COMP:9752"/>
        <dbReference type="Rhea" id="RHEA-COMP:11877"/>
        <dbReference type="ChEBI" id="CHEBI:15377"/>
        <dbReference type="ChEBI" id="CHEBI:17154"/>
        <dbReference type="ChEBI" id="CHEBI:29969"/>
        <dbReference type="ChEBI" id="CHEBI:57540"/>
        <dbReference type="ChEBI" id="CHEBI:87830"/>
        <dbReference type="ChEBI" id="CHEBI:87832"/>
    </reaction>
</comment>
<comment type="caution">
    <text evidence="6">The sequence shown here is derived from an EMBL/GenBank/DDBJ whole genome shotgun (WGS) entry which is preliminary data.</text>
</comment>
<feature type="binding site" evidence="3">
    <location>
        <position position="215"/>
    </location>
    <ligand>
        <name>NAD(+)</name>
        <dbReference type="ChEBI" id="CHEBI:57540"/>
    </ligand>
</feature>
<feature type="binding site" evidence="3">
    <location>
        <begin position="172"/>
        <end position="174"/>
    </location>
    <ligand>
        <name>NAD(+)</name>
        <dbReference type="ChEBI" id="CHEBI:57540"/>
    </ligand>
</feature>
<evidence type="ECO:0000259" key="5">
    <source>
        <dbReference type="PROSITE" id="PS50305"/>
    </source>
</evidence>
<keyword evidence="2 3" id="KW-0520">NAD</keyword>
<gene>
    <name evidence="3" type="primary">cobB</name>
    <name evidence="6" type="ORF">C7446_0930</name>
</gene>
<dbReference type="InterPro" id="IPR003000">
    <property type="entry name" value="Sirtuin"/>
</dbReference>
<dbReference type="GO" id="GO:0036054">
    <property type="term" value="F:protein-malonyllysine demalonylase activity"/>
    <property type="evidence" value="ECO:0007669"/>
    <property type="project" value="InterPro"/>
</dbReference>
<dbReference type="RefSeq" id="WP_121171706.1">
    <property type="nucleotide sequence ID" value="NZ_RBIN01000002.1"/>
</dbReference>
<dbReference type="Gene3D" id="3.30.1600.10">
    <property type="entry name" value="SIR2/SIRT2 'Small Domain"/>
    <property type="match status" value="1"/>
</dbReference>
<dbReference type="Proteomes" id="UP000281975">
    <property type="component" value="Unassembled WGS sequence"/>
</dbReference>
<evidence type="ECO:0000313" key="6">
    <source>
        <dbReference type="EMBL" id="RKR06930.1"/>
    </source>
</evidence>
<comment type="subcellular location">
    <subcellularLocation>
        <location evidence="3">Cytoplasm</location>
    </subcellularLocation>
</comment>
<dbReference type="Gene3D" id="3.40.50.1220">
    <property type="entry name" value="TPP-binding domain"/>
    <property type="match status" value="1"/>
</dbReference>
<feature type="active site" description="Proton acceptor" evidence="3">
    <location>
        <position position="105"/>
    </location>
</feature>
<comment type="similarity">
    <text evidence="3">Belongs to the sirtuin family. Class III subfamily.</text>
</comment>
<comment type="domain">
    <text evidence="3">2 residues (Tyr-53 and Arg-56) present in a large hydrophobic pocket are probably involved in substrate specificity. They are important for desuccinylation activity, but dispensable for deacetylation activity.</text>
</comment>
<dbReference type="EMBL" id="RBIN01000002">
    <property type="protein sequence ID" value="RKR06930.1"/>
    <property type="molecule type" value="Genomic_DNA"/>
</dbReference>
<dbReference type="PANTHER" id="PTHR11085:SF4">
    <property type="entry name" value="NAD-DEPENDENT PROTEIN DEACYLASE"/>
    <property type="match status" value="1"/>
</dbReference>
<evidence type="ECO:0000256" key="2">
    <source>
        <dbReference type="ARBA" id="ARBA00023027"/>
    </source>
</evidence>
<dbReference type="InterPro" id="IPR050134">
    <property type="entry name" value="NAD-dep_sirtuin_deacylases"/>
</dbReference>
<dbReference type="InterPro" id="IPR029035">
    <property type="entry name" value="DHS-like_NAD/FAD-binding_dom"/>
</dbReference>
<dbReference type="GO" id="GO:0005737">
    <property type="term" value="C:cytoplasm"/>
    <property type="evidence" value="ECO:0007669"/>
    <property type="project" value="UniProtKB-SubCell"/>
</dbReference>
<dbReference type="GO" id="GO:0070403">
    <property type="term" value="F:NAD+ binding"/>
    <property type="evidence" value="ECO:0007669"/>
    <property type="project" value="UniProtKB-UniRule"/>
</dbReference>
<dbReference type="InterPro" id="IPR026591">
    <property type="entry name" value="Sirtuin_cat_small_dom_sf"/>
</dbReference>
<reference evidence="6 7" key="1">
    <citation type="submission" date="2018-10" db="EMBL/GenBank/DDBJ databases">
        <title>Genomic Encyclopedia of Type Strains, Phase IV (KMG-IV): sequencing the most valuable type-strain genomes for metagenomic binning, comparative biology and taxonomic classification.</title>
        <authorList>
            <person name="Goeker M."/>
        </authorList>
    </citation>
    <scope>NUCLEOTIDE SEQUENCE [LARGE SCALE GENOMIC DNA]</scope>
    <source>
        <strain evidence="6 7">DSM 23229</strain>
    </source>
</reference>
<protein>
    <recommendedName>
        <fullName evidence="3">NAD-dependent protein deacylase</fullName>
        <ecNumber evidence="3">2.3.1.286</ecNumber>
    </recommendedName>
    <alternativeName>
        <fullName evidence="3">Regulatory protein SIR2 homolog</fullName>
    </alternativeName>
</protein>
<comment type="function">
    <text evidence="3">NAD-dependent lysine deacetylase and desuccinylase that specifically removes acetyl and succinyl groups on target proteins. Modulates the activities of several proteins which are inactive in their acylated form.</text>
</comment>
<evidence type="ECO:0000256" key="1">
    <source>
        <dbReference type="ARBA" id="ARBA00022679"/>
    </source>
</evidence>
<name>A0A420X096_9GAMM</name>
<dbReference type="InterPro" id="IPR026590">
    <property type="entry name" value="Ssirtuin_cat_dom"/>
</dbReference>
<accession>A0A420X096</accession>
<keyword evidence="3" id="KW-0963">Cytoplasm</keyword>
<dbReference type="OrthoDB" id="9800582at2"/>